<reference evidence="2" key="1">
    <citation type="submission" date="2025-08" db="UniProtKB">
        <authorList>
            <consortium name="RefSeq"/>
        </authorList>
    </citation>
    <scope>IDENTIFICATION</scope>
</reference>
<name>A0A7E6EGE8_9MOLL</name>
<evidence type="ECO:0000313" key="1">
    <source>
        <dbReference type="Proteomes" id="UP000515154"/>
    </source>
</evidence>
<protein>
    <submittedName>
        <fullName evidence="2">Protein FAM200A-like</fullName>
    </submittedName>
</protein>
<dbReference type="KEGG" id="osn:115227784"/>
<dbReference type="SUPFAM" id="SSF53098">
    <property type="entry name" value="Ribonuclease H-like"/>
    <property type="match status" value="1"/>
</dbReference>
<sequence length="333" mass="38713">MHSEHVHKSEEFFKRKLEEFDNQTKSLKKLVSVSSNALLVSYKVSYRIAKCKKPHNIGETLVLPAAIDMVEAMFGESYAKQLQQIPLADNTVARRIDDISEDLCDQYAEEKNNIEWINCVGLCTDGAQSMSGNKSGLQALVKNRAPEIIWTHCMLHRSALVSKNMSPELNDIFAQITKVINYIKHSPLRAKLFAKLCEDMDSKYTSLLYYCEVRWLSRAKVIRRVFELKDQVADFLDENDIEDAKLFRDDDFIVKFAYLVDIFGKLSILCIWRYEDTRSNTMRKREITLNDANDIVECTVELYELFVLSFIQIHLYLRFSDKQPFLEDEYIAP</sequence>
<accession>A0A7E6EGE8</accession>
<gene>
    <name evidence="2" type="primary">LOC115227784</name>
</gene>
<evidence type="ECO:0000313" key="2">
    <source>
        <dbReference type="RefSeq" id="XP_036354636.1"/>
    </source>
</evidence>
<dbReference type="RefSeq" id="XP_036354636.1">
    <property type="nucleotide sequence ID" value="XM_036498743.1"/>
</dbReference>
<dbReference type="InterPro" id="IPR012337">
    <property type="entry name" value="RNaseH-like_sf"/>
</dbReference>
<dbReference type="PANTHER" id="PTHR45913:SF19">
    <property type="entry name" value="LOW QUALITY PROTEIN: ZINC FINGER BED DOMAIN-CONTAINING PROTEIN 5-LIKE"/>
    <property type="match status" value="1"/>
</dbReference>
<proteinExistence type="predicted"/>
<keyword evidence="1" id="KW-1185">Reference proteome</keyword>
<dbReference type="AlphaFoldDB" id="A0A7E6EGE8"/>
<dbReference type="Proteomes" id="UP000515154">
    <property type="component" value="Unplaced"/>
</dbReference>
<dbReference type="PANTHER" id="PTHR45913">
    <property type="entry name" value="EPM2A-INTERACTING PROTEIN 1"/>
    <property type="match status" value="1"/>
</dbReference>
<organism evidence="1 2">
    <name type="scientific">Octopus sinensis</name>
    <name type="common">East Asian common octopus</name>
    <dbReference type="NCBI Taxonomy" id="2607531"/>
    <lineage>
        <taxon>Eukaryota</taxon>
        <taxon>Metazoa</taxon>
        <taxon>Spiralia</taxon>
        <taxon>Lophotrochozoa</taxon>
        <taxon>Mollusca</taxon>
        <taxon>Cephalopoda</taxon>
        <taxon>Coleoidea</taxon>
        <taxon>Octopodiformes</taxon>
        <taxon>Octopoda</taxon>
        <taxon>Incirrata</taxon>
        <taxon>Octopodidae</taxon>
        <taxon>Octopus</taxon>
    </lineage>
</organism>